<reference evidence="1 2" key="1">
    <citation type="journal article" date="2013" name="BMC Genomics">
        <title>The miniature genome of a carnivorous plant Genlisea aurea contains a low number of genes and short non-coding sequences.</title>
        <authorList>
            <person name="Leushkin E.V."/>
            <person name="Sutormin R.A."/>
            <person name="Nabieva E.R."/>
            <person name="Penin A.A."/>
            <person name="Kondrashov A.S."/>
            <person name="Logacheva M.D."/>
        </authorList>
    </citation>
    <scope>NUCLEOTIDE SEQUENCE [LARGE SCALE GENOMIC DNA]</scope>
</reference>
<feature type="non-terminal residue" evidence="1">
    <location>
        <position position="1"/>
    </location>
</feature>
<proteinExistence type="predicted"/>
<evidence type="ECO:0000313" key="1">
    <source>
        <dbReference type="EMBL" id="EPS67915.1"/>
    </source>
</evidence>
<evidence type="ECO:0000313" key="2">
    <source>
        <dbReference type="Proteomes" id="UP000015453"/>
    </source>
</evidence>
<dbReference type="GO" id="GO:0004674">
    <property type="term" value="F:protein serine/threonine kinase activity"/>
    <property type="evidence" value="ECO:0007669"/>
    <property type="project" value="InterPro"/>
</dbReference>
<dbReference type="OrthoDB" id="381190at2759"/>
<sequence>VDAALNLLCNIMLSDAEDPYLVPIEIWDLRIFRQIPSLSALCFITIYFSCRNFQGNVQEALHHRQNMLHAVLGVLNLKESSSLDEQLVFLVPAAAYVLCTGYTPLMGQIRGLLSSLFSSEAVNILENYQRTHLSRSLREQLLHEMEIFVWECIRTKEIKNSPLSDLINTCALVSNFMCCSCSARFGEEINTFVQQLGGSLLDMLDQINFLIGETYEKLTSGSSGLNSIISNFETSFLSFKSFLSSPLLNVWKKEKDNEFSGLYAKMVQSVERLLEGLAKVYEKFLGCTNGAPGRKKGFHYLADTQSLHDPHSLNSSKSLVLDEELDLNSGSSDADYLAVDSDNFSLYQVCGSMLNQKLDFLQILSYFFLILPSETWDILFKLQENECEQKILVSLGDLINKVFENSLLAWPDRIKIVDCICNFVSLKPQIAQPMIEKLLILLRDPDYRVRICLARRIGILFQTWDGHFELFQDICLNLGVKLVFASKENIVKAEEILAVGPQSSPVLETAIITLMHLVLHSEKIELQAIFMICAVAAIEPGQRELVRAALDSLSVQLNYSNRTKYLEELMGPILFCWVACGVSLVSLVETRDLYLMNEEAANFLQYCCQWLLPALILLEDEQGIKFVAEVSSQPCADLVKHHFVHIFSICMALHCSDQTGSEKGTRVLGISLLNFAGICEGERDDLIKKHLV</sequence>
<dbReference type="SUPFAM" id="SSF48371">
    <property type="entry name" value="ARM repeat"/>
    <property type="match status" value="1"/>
</dbReference>
<dbReference type="InterPro" id="IPR038980">
    <property type="entry name" value="ATM_plant"/>
</dbReference>
<dbReference type="Proteomes" id="UP000015453">
    <property type="component" value="Unassembled WGS sequence"/>
</dbReference>
<dbReference type="Pfam" id="PF25360">
    <property type="entry name" value="TPR_ATM"/>
    <property type="match status" value="1"/>
</dbReference>
<dbReference type="PANTHER" id="PTHR37079">
    <property type="entry name" value="SERINE/THREONINE-PROTEIN KINASE ATM"/>
    <property type="match status" value="1"/>
</dbReference>
<accession>S8CMH7</accession>
<dbReference type="AlphaFoldDB" id="S8CMH7"/>
<organism evidence="1 2">
    <name type="scientific">Genlisea aurea</name>
    <dbReference type="NCBI Taxonomy" id="192259"/>
    <lineage>
        <taxon>Eukaryota</taxon>
        <taxon>Viridiplantae</taxon>
        <taxon>Streptophyta</taxon>
        <taxon>Embryophyta</taxon>
        <taxon>Tracheophyta</taxon>
        <taxon>Spermatophyta</taxon>
        <taxon>Magnoliopsida</taxon>
        <taxon>eudicotyledons</taxon>
        <taxon>Gunneridae</taxon>
        <taxon>Pentapetalae</taxon>
        <taxon>asterids</taxon>
        <taxon>lamiids</taxon>
        <taxon>Lamiales</taxon>
        <taxon>Lentibulariaceae</taxon>
        <taxon>Genlisea</taxon>
    </lineage>
</organism>
<dbReference type="GO" id="GO:0006974">
    <property type="term" value="P:DNA damage response"/>
    <property type="evidence" value="ECO:0007669"/>
    <property type="project" value="InterPro"/>
</dbReference>
<protein>
    <submittedName>
        <fullName evidence="1">Uncharacterized protein</fullName>
    </submittedName>
</protein>
<dbReference type="PANTHER" id="PTHR37079:SF4">
    <property type="entry name" value="SERINE_THREONINE-PROTEIN KINASE ATM"/>
    <property type="match status" value="1"/>
</dbReference>
<dbReference type="InterPro" id="IPR057445">
    <property type="entry name" value="ATM_TPR"/>
</dbReference>
<name>S8CMH7_9LAMI</name>
<dbReference type="EMBL" id="AUSU01002862">
    <property type="protein sequence ID" value="EPS67915.1"/>
    <property type="molecule type" value="Genomic_DNA"/>
</dbReference>
<feature type="non-terminal residue" evidence="1">
    <location>
        <position position="692"/>
    </location>
</feature>
<comment type="caution">
    <text evidence="1">The sequence shown here is derived from an EMBL/GenBank/DDBJ whole genome shotgun (WGS) entry which is preliminary data.</text>
</comment>
<dbReference type="InterPro" id="IPR016024">
    <property type="entry name" value="ARM-type_fold"/>
</dbReference>
<gene>
    <name evidence="1" type="ORF">M569_06858</name>
</gene>
<keyword evidence="2" id="KW-1185">Reference proteome</keyword>